<name>A0A0K0EU55_STRVS</name>
<keyword evidence="1" id="KW-1185">Reference proteome</keyword>
<dbReference type="InterPro" id="IPR024079">
    <property type="entry name" value="MetalloPept_cat_dom_sf"/>
</dbReference>
<evidence type="ECO:0000313" key="2">
    <source>
        <dbReference type="WBParaSite" id="SVE_0004800.1"/>
    </source>
</evidence>
<proteinExistence type="predicted"/>
<dbReference type="InterPro" id="IPR000718">
    <property type="entry name" value="Peptidase_M13"/>
</dbReference>
<evidence type="ECO:0000313" key="1">
    <source>
        <dbReference type="Proteomes" id="UP000035680"/>
    </source>
</evidence>
<dbReference type="WBParaSite" id="SVE_0004800.1">
    <property type="protein sequence ID" value="SVE_0004800.1"/>
    <property type="gene ID" value="SVE_0004800"/>
</dbReference>
<organism evidence="1 2">
    <name type="scientific">Strongyloides venezuelensis</name>
    <name type="common">Threadworm</name>
    <dbReference type="NCBI Taxonomy" id="75913"/>
    <lineage>
        <taxon>Eukaryota</taxon>
        <taxon>Metazoa</taxon>
        <taxon>Ecdysozoa</taxon>
        <taxon>Nematoda</taxon>
        <taxon>Chromadorea</taxon>
        <taxon>Rhabditida</taxon>
        <taxon>Tylenchina</taxon>
        <taxon>Panagrolaimomorpha</taxon>
        <taxon>Strongyloidoidea</taxon>
        <taxon>Strongyloididae</taxon>
        <taxon>Strongyloides</taxon>
    </lineage>
</organism>
<reference evidence="1" key="1">
    <citation type="submission" date="2014-07" db="EMBL/GenBank/DDBJ databases">
        <authorList>
            <person name="Martin A.A"/>
            <person name="De Silva N."/>
        </authorList>
    </citation>
    <scope>NUCLEOTIDE SEQUENCE</scope>
</reference>
<dbReference type="GO" id="GO:0004222">
    <property type="term" value="F:metalloendopeptidase activity"/>
    <property type="evidence" value="ECO:0007669"/>
    <property type="project" value="InterPro"/>
</dbReference>
<reference evidence="2" key="2">
    <citation type="submission" date="2015-08" db="UniProtKB">
        <authorList>
            <consortium name="WormBaseParasite"/>
        </authorList>
    </citation>
    <scope>IDENTIFICATION</scope>
</reference>
<dbReference type="PROSITE" id="PS51885">
    <property type="entry name" value="NEPRILYSIN"/>
    <property type="match status" value="1"/>
</dbReference>
<sequence length="75" mass="8760">MKQDFGHFENLVDTEYMEECYSYFNFSIDNGVDAFSSHSPKDVRLKVTISYYKPFAKVFNCKIGTKVNLKNKCEV</sequence>
<dbReference type="GO" id="GO:0006508">
    <property type="term" value="P:proteolysis"/>
    <property type="evidence" value="ECO:0007669"/>
    <property type="project" value="InterPro"/>
</dbReference>
<accession>A0A0K0EU55</accession>
<dbReference type="AlphaFoldDB" id="A0A0K0EU55"/>
<dbReference type="SUPFAM" id="SSF55486">
    <property type="entry name" value="Metalloproteases ('zincins'), catalytic domain"/>
    <property type="match status" value="1"/>
</dbReference>
<protein>
    <submittedName>
        <fullName evidence="2">Peptidase M13 C-terminal domain-containing protein</fullName>
    </submittedName>
</protein>
<dbReference type="Proteomes" id="UP000035680">
    <property type="component" value="Unassembled WGS sequence"/>
</dbReference>
<dbReference type="Gene3D" id="3.40.390.10">
    <property type="entry name" value="Collagenase (Catalytic Domain)"/>
    <property type="match status" value="1"/>
</dbReference>